<feature type="binding site" evidence="8 10">
    <location>
        <position position="109"/>
    </location>
    <ligand>
        <name>substrate</name>
    </ligand>
</feature>
<dbReference type="InterPro" id="IPR015896">
    <property type="entry name" value="4pyrrol_synth_GluRdtase_dimer"/>
</dbReference>
<dbReference type="SUPFAM" id="SSF69075">
    <property type="entry name" value="Glutamyl tRNA-reductase dimerization domain"/>
    <property type="match status" value="1"/>
</dbReference>
<comment type="subunit">
    <text evidence="8">Homodimer.</text>
</comment>
<dbReference type="UniPathway" id="UPA00251">
    <property type="reaction ID" value="UER00316"/>
</dbReference>
<dbReference type="InterPro" id="IPR036291">
    <property type="entry name" value="NAD(P)-bd_dom_sf"/>
</dbReference>
<comment type="function">
    <text evidence="8">Catalyzes the NADPH-dependent reduction of glutamyl-tRNA(Glu) to glutamate 1-semialdehyde (GSA).</text>
</comment>
<comment type="catalytic activity">
    <reaction evidence="7 8 13">
        <text>(S)-4-amino-5-oxopentanoate + tRNA(Glu) + NADP(+) = L-glutamyl-tRNA(Glu) + NADPH + H(+)</text>
        <dbReference type="Rhea" id="RHEA:12344"/>
        <dbReference type="Rhea" id="RHEA-COMP:9663"/>
        <dbReference type="Rhea" id="RHEA-COMP:9680"/>
        <dbReference type="ChEBI" id="CHEBI:15378"/>
        <dbReference type="ChEBI" id="CHEBI:57501"/>
        <dbReference type="ChEBI" id="CHEBI:57783"/>
        <dbReference type="ChEBI" id="CHEBI:58349"/>
        <dbReference type="ChEBI" id="CHEBI:78442"/>
        <dbReference type="ChEBI" id="CHEBI:78520"/>
        <dbReference type="EC" id="1.2.1.70"/>
    </reaction>
</comment>
<geneLocation type="plastid" evidence="17"/>
<dbReference type="HAMAP" id="MF_00087">
    <property type="entry name" value="Glu_tRNA_reductase"/>
    <property type="match status" value="1"/>
</dbReference>
<dbReference type="PANTHER" id="PTHR43120:SF1">
    <property type="entry name" value="GLUTAMYL-TRNA REDUCTASE 1, CHLOROPLASTIC"/>
    <property type="match status" value="1"/>
</dbReference>
<evidence type="ECO:0000256" key="8">
    <source>
        <dbReference type="HAMAP-Rule" id="MF_00087"/>
    </source>
</evidence>
<dbReference type="PROSITE" id="PS00747">
    <property type="entry name" value="GLUTR"/>
    <property type="match status" value="1"/>
</dbReference>
<comment type="similarity">
    <text evidence="2 8 13">Belongs to the glutamyl-tRNA reductase family.</text>
</comment>
<evidence type="ECO:0000313" key="17">
    <source>
        <dbReference type="EMBL" id="ASQ40203.1"/>
    </source>
</evidence>
<dbReference type="EC" id="1.2.1.70" evidence="3 8"/>
<evidence type="ECO:0000256" key="9">
    <source>
        <dbReference type="PIRSR" id="PIRSR000445-1"/>
    </source>
</evidence>
<keyword evidence="17" id="KW-0934">Plastid</keyword>
<comment type="pathway">
    <text evidence="1 8 13">Porphyrin-containing compound metabolism; protoporphyrin-IX biosynthesis; 5-aminolevulinate from L-glutamyl-tRNA(Glu): step 1/2.</text>
</comment>
<evidence type="ECO:0000259" key="15">
    <source>
        <dbReference type="Pfam" id="PF01488"/>
    </source>
</evidence>
<dbReference type="InterPro" id="IPR000343">
    <property type="entry name" value="4pyrrol_synth_GluRdtase"/>
</dbReference>
<feature type="domain" description="Tetrapyrrole biosynthesis glutamyl-tRNA reductase dimerisation" evidence="14">
    <location>
        <begin position="324"/>
        <end position="423"/>
    </location>
</feature>
<dbReference type="PANTHER" id="PTHR43120">
    <property type="entry name" value="GLUTAMYL-TRNA REDUCTASE 1, CHLOROPLASTIC"/>
    <property type="match status" value="1"/>
</dbReference>
<dbReference type="SUPFAM" id="SSF51735">
    <property type="entry name" value="NAD(P)-binding Rossmann-fold domains"/>
    <property type="match status" value="1"/>
</dbReference>
<dbReference type="InterPro" id="IPR018214">
    <property type="entry name" value="GluRdtase_CS"/>
</dbReference>
<dbReference type="InterPro" id="IPR036453">
    <property type="entry name" value="GluRdtase_dimer_dom_sf"/>
</dbReference>
<name>A0A3G1IW04_9EUKA</name>
<evidence type="ECO:0000256" key="4">
    <source>
        <dbReference type="ARBA" id="ARBA00022857"/>
    </source>
</evidence>
<keyword evidence="5 8" id="KW-0560">Oxidoreductase</keyword>
<feature type="domain" description="Quinate/shikimate 5-dehydrogenase/glutamyl-tRNA reductase" evidence="15">
    <location>
        <begin position="171"/>
        <end position="309"/>
    </location>
</feature>
<protein>
    <recommendedName>
        <fullName evidence="3 8">Glutamyl-tRNA reductase</fullName>
        <shortName evidence="8">GluTR</shortName>
        <ecNumber evidence="3 8">1.2.1.70</ecNumber>
    </recommendedName>
</protein>
<dbReference type="EMBL" id="MF167426">
    <property type="protein sequence ID" value="ASQ40203.1"/>
    <property type="molecule type" value="Genomic_DNA"/>
</dbReference>
<feature type="binding site" evidence="8 10">
    <location>
        <position position="120"/>
    </location>
    <ligand>
        <name>substrate</name>
    </ligand>
</feature>
<dbReference type="CDD" id="cd05213">
    <property type="entry name" value="NAD_bind_Glutamyl_tRNA_reduct"/>
    <property type="match status" value="1"/>
</dbReference>
<proteinExistence type="inferred from homology"/>
<dbReference type="GO" id="GO:0008883">
    <property type="term" value="F:glutamyl-tRNA reductase activity"/>
    <property type="evidence" value="ECO:0007669"/>
    <property type="project" value="UniProtKB-UniRule"/>
</dbReference>
<dbReference type="InterPro" id="IPR015895">
    <property type="entry name" value="4pyrrol_synth_GluRdtase_N"/>
</dbReference>
<keyword evidence="6 8" id="KW-0627">Porphyrin biosynthesis</keyword>
<evidence type="ECO:0000256" key="5">
    <source>
        <dbReference type="ARBA" id="ARBA00023002"/>
    </source>
</evidence>
<evidence type="ECO:0000256" key="3">
    <source>
        <dbReference type="ARBA" id="ARBA00012970"/>
    </source>
</evidence>
<feature type="binding site" evidence="8 11">
    <location>
        <begin position="189"/>
        <end position="194"/>
    </location>
    <ligand>
        <name>NADP(+)</name>
        <dbReference type="ChEBI" id="CHEBI:58349"/>
    </ligand>
</feature>
<dbReference type="AlphaFoldDB" id="A0A3G1IW04"/>
<dbReference type="GO" id="GO:0006782">
    <property type="term" value="P:protoporphyrinogen IX biosynthetic process"/>
    <property type="evidence" value="ECO:0007669"/>
    <property type="project" value="UniProtKB-UniRule"/>
</dbReference>
<feature type="active site" description="Nucleophile" evidence="8 9">
    <location>
        <position position="50"/>
    </location>
</feature>
<comment type="miscellaneous">
    <text evidence="8">During catalysis, the active site Cys acts as a nucleophile attacking the alpha-carbonyl group of tRNA-bound glutamate with the formation of a thioester intermediate between enzyme and glutamate, and the concomitant release of tRNA(Glu). The thioester intermediate is finally reduced by direct hydride transfer from NADPH, to form the product GSA.</text>
</comment>
<evidence type="ECO:0000256" key="10">
    <source>
        <dbReference type="PIRSR" id="PIRSR000445-2"/>
    </source>
</evidence>
<gene>
    <name evidence="8 17" type="primary">hemA</name>
</gene>
<accession>A0A3G1IW04</accession>
<dbReference type="Pfam" id="PF00745">
    <property type="entry name" value="GlutR_dimer"/>
    <property type="match status" value="1"/>
</dbReference>
<dbReference type="Pfam" id="PF05201">
    <property type="entry name" value="GlutR_N"/>
    <property type="match status" value="1"/>
</dbReference>
<comment type="domain">
    <text evidence="8">Possesses an unusual extended V-shaped dimeric structure with each monomer consisting of three distinct domains arranged along a curved 'spinal' alpha-helix. The N-terminal catalytic domain specifically recognizes the glutamate moiety of the substrate. The second domain is the NADPH-binding domain, and the third C-terminal domain is responsible for dimerization.</text>
</comment>
<feature type="binding site" evidence="8 10">
    <location>
        <begin position="114"/>
        <end position="116"/>
    </location>
    <ligand>
        <name>substrate</name>
    </ligand>
</feature>
<dbReference type="GeneID" id="38572607"/>
<dbReference type="InterPro" id="IPR036343">
    <property type="entry name" value="GluRdtase_N_sf"/>
</dbReference>
<reference evidence="17" key="1">
    <citation type="submission" date="2017-05" db="EMBL/GenBank/DDBJ databases">
        <title>Plastid comparative genomics reveals ancient divergence between Glaucophyte genera.</title>
        <authorList>
            <person name="Figueroa-Martinez F.J."/>
            <person name="Jackson C."/>
            <person name="Reyes-Prieto A."/>
        </authorList>
    </citation>
    <scope>NUCLEOTIDE SEQUENCE</scope>
    <source>
        <strain evidence="17">SAG 46.84</strain>
    </source>
</reference>
<evidence type="ECO:0000256" key="7">
    <source>
        <dbReference type="ARBA" id="ARBA00047464"/>
    </source>
</evidence>
<feature type="binding site" evidence="8 10">
    <location>
        <begin position="49"/>
        <end position="52"/>
    </location>
    <ligand>
        <name>substrate</name>
    </ligand>
</feature>
<sequence>MNITVVGLSHKTAPIEFREKLSIQKTHIEKTIRVLTQYPHIEEIVILSTCNRLEIYALASDNYQGLREIIQFLSDWAQIPVKELRKYLFLLLQQDAIMHLLRVSAGLDSLVIGEGQILAQVKECYQLSQQYQGIGPVINHLLKQVISAGKKVRSSTQIGTGAVSISSAAVELAHKKISSLSTRKITVIGAGKMSRLLLQHLISKGVTSINLINRSVEKALSLKNQFENLTIDIYSLQNLIEVINKSEVVFTSTSSEEPILDYQKLHILENNIAKNGLACIDISVPRNINSNITNLKNVQLYNVDDLKSIVYENFENRKKIGRVVESLLEEELIAFNVWWASLDTIPTINKLREKAETIRIEELQKAFSKLDDHFTKRHQKTVETLTRGIVNKILHDPMVQLKAQPDIEARSKALKILQTLFNLNSIKKISPDI</sequence>
<evidence type="ECO:0000259" key="16">
    <source>
        <dbReference type="Pfam" id="PF05201"/>
    </source>
</evidence>
<evidence type="ECO:0000256" key="11">
    <source>
        <dbReference type="PIRSR" id="PIRSR000445-3"/>
    </source>
</evidence>
<dbReference type="NCBIfam" id="NF000744">
    <property type="entry name" value="PRK00045.1-3"/>
    <property type="match status" value="1"/>
</dbReference>
<evidence type="ECO:0000259" key="14">
    <source>
        <dbReference type="Pfam" id="PF00745"/>
    </source>
</evidence>
<dbReference type="FunFam" id="3.30.460.30:FF:000001">
    <property type="entry name" value="Glutamyl-tRNA reductase"/>
    <property type="match status" value="1"/>
</dbReference>
<organism evidence="17">
    <name type="scientific">Gloeochaete wittrockiana</name>
    <dbReference type="NCBI Taxonomy" id="38269"/>
    <lineage>
        <taxon>Eukaryota</taxon>
        <taxon>Glaucocystophyceae</taxon>
        <taxon>Gloeochaetales</taxon>
        <taxon>Gloeochaetaceae</taxon>
        <taxon>Gloeochaete</taxon>
    </lineage>
</organism>
<dbReference type="GO" id="GO:0050661">
    <property type="term" value="F:NADP binding"/>
    <property type="evidence" value="ECO:0007669"/>
    <property type="project" value="InterPro"/>
</dbReference>
<dbReference type="NCBIfam" id="TIGR01035">
    <property type="entry name" value="hemA"/>
    <property type="match status" value="1"/>
</dbReference>
<dbReference type="PIRSF" id="PIRSF000445">
    <property type="entry name" value="4pyrrol_synth_GluRdtase"/>
    <property type="match status" value="1"/>
</dbReference>
<feature type="domain" description="Glutamyl-tRNA reductase N-terminal" evidence="16">
    <location>
        <begin position="6"/>
        <end position="156"/>
    </location>
</feature>
<dbReference type="FunFam" id="3.40.50.720:FF:000031">
    <property type="entry name" value="Glutamyl-tRNA reductase"/>
    <property type="match status" value="1"/>
</dbReference>
<evidence type="ECO:0000256" key="6">
    <source>
        <dbReference type="ARBA" id="ARBA00023244"/>
    </source>
</evidence>
<dbReference type="Pfam" id="PF01488">
    <property type="entry name" value="Shikimate_DH"/>
    <property type="match status" value="1"/>
</dbReference>
<evidence type="ECO:0000256" key="2">
    <source>
        <dbReference type="ARBA" id="ARBA00005916"/>
    </source>
</evidence>
<evidence type="ECO:0000256" key="1">
    <source>
        <dbReference type="ARBA" id="ARBA00005059"/>
    </source>
</evidence>
<dbReference type="Gene3D" id="3.40.50.720">
    <property type="entry name" value="NAD(P)-binding Rossmann-like Domain"/>
    <property type="match status" value="1"/>
</dbReference>
<dbReference type="InterPro" id="IPR006151">
    <property type="entry name" value="Shikm_DH/Glu-tRNA_Rdtase"/>
</dbReference>
<dbReference type="SUPFAM" id="SSF69742">
    <property type="entry name" value="Glutamyl tRNA-reductase catalytic, N-terminal domain"/>
    <property type="match status" value="1"/>
</dbReference>
<dbReference type="Gene3D" id="3.30.460.30">
    <property type="entry name" value="Glutamyl-tRNA reductase, N-terminal domain"/>
    <property type="match status" value="1"/>
</dbReference>
<evidence type="ECO:0000256" key="13">
    <source>
        <dbReference type="RuleBase" id="RU000584"/>
    </source>
</evidence>
<keyword evidence="4 8" id="KW-0521">NADP</keyword>
<evidence type="ECO:0000256" key="12">
    <source>
        <dbReference type="PIRSR" id="PIRSR000445-4"/>
    </source>
</evidence>
<feature type="site" description="Important for activity" evidence="8 12">
    <location>
        <position position="99"/>
    </location>
</feature>
<dbReference type="RefSeq" id="YP_009546142.1">
    <property type="nucleotide sequence ID" value="NC_040153.1"/>
</dbReference>